<dbReference type="EMBL" id="BAABHC010000007">
    <property type="protein sequence ID" value="GAA4430737.1"/>
    <property type="molecule type" value="Genomic_DNA"/>
</dbReference>
<reference evidence="2" key="1">
    <citation type="journal article" date="2019" name="Int. J. Syst. Evol. Microbiol.">
        <title>The Global Catalogue of Microorganisms (GCM) 10K type strain sequencing project: providing services to taxonomists for standard genome sequencing and annotation.</title>
        <authorList>
            <consortium name="The Broad Institute Genomics Platform"/>
            <consortium name="The Broad Institute Genome Sequencing Center for Infectious Disease"/>
            <person name="Wu L."/>
            <person name="Ma J."/>
        </authorList>
    </citation>
    <scope>NUCLEOTIDE SEQUENCE [LARGE SCALE GENOMIC DNA]</scope>
    <source>
        <strain evidence="2">JCM 17926</strain>
    </source>
</reference>
<protein>
    <submittedName>
        <fullName evidence="1">Uncharacterized protein</fullName>
    </submittedName>
</protein>
<accession>A0ABP8LK18</accession>
<evidence type="ECO:0000313" key="2">
    <source>
        <dbReference type="Proteomes" id="UP001500552"/>
    </source>
</evidence>
<name>A0ABP8LK18_9BACT</name>
<keyword evidence="2" id="KW-1185">Reference proteome</keyword>
<proteinExistence type="predicted"/>
<dbReference type="Proteomes" id="UP001500552">
    <property type="component" value="Unassembled WGS sequence"/>
</dbReference>
<gene>
    <name evidence="1" type="ORF">GCM10023188_17660</name>
</gene>
<evidence type="ECO:0000313" key="1">
    <source>
        <dbReference type="EMBL" id="GAA4430737.1"/>
    </source>
</evidence>
<dbReference type="RefSeq" id="WP_345158391.1">
    <property type="nucleotide sequence ID" value="NZ_BAABHC010000007.1"/>
</dbReference>
<sequence>MARRLLYEGLKPEAFEQLKNKLQTLGLNLQHNSGSFKEKGVSGSYSYNPENEMLELDDLNISFPASMLLNMDSLERRMTEAVVQHGGRPQQA</sequence>
<comment type="caution">
    <text evidence="1">The sequence shown here is derived from an EMBL/GenBank/DDBJ whole genome shotgun (WGS) entry which is preliminary data.</text>
</comment>
<organism evidence="1 2">
    <name type="scientific">Pontibacter saemangeumensis</name>
    <dbReference type="NCBI Taxonomy" id="1084525"/>
    <lineage>
        <taxon>Bacteria</taxon>
        <taxon>Pseudomonadati</taxon>
        <taxon>Bacteroidota</taxon>
        <taxon>Cytophagia</taxon>
        <taxon>Cytophagales</taxon>
        <taxon>Hymenobacteraceae</taxon>
        <taxon>Pontibacter</taxon>
    </lineage>
</organism>